<organism evidence="25 26">
    <name type="scientific">Folsomia candida</name>
    <name type="common">Springtail</name>
    <dbReference type="NCBI Taxonomy" id="158441"/>
    <lineage>
        <taxon>Eukaryota</taxon>
        <taxon>Metazoa</taxon>
        <taxon>Ecdysozoa</taxon>
        <taxon>Arthropoda</taxon>
        <taxon>Hexapoda</taxon>
        <taxon>Collembola</taxon>
        <taxon>Entomobryomorpha</taxon>
        <taxon>Isotomoidea</taxon>
        <taxon>Isotomidae</taxon>
        <taxon>Proisotominae</taxon>
        <taxon>Folsomia</taxon>
    </lineage>
</organism>
<protein>
    <recommendedName>
        <fullName evidence="20">Very long-chain fatty acid transport protein</fullName>
        <ecNumber evidence="14">6.2.1.3</ecNumber>
    </recommendedName>
    <alternativeName>
        <fullName evidence="16">Long-chain-fatty-acid--CoA ligase</fullName>
    </alternativeName>
    <alternativeName>
        <fullName evidence="21">Very-long-chain acyl-CoA synthetase</fullName>
    </alternativeName>
</protein>
<dbReference type="GO" id="GO:0005324">
    <property type="term" value="F:long-chain fatty acid transmembrane transporter activity"/>
    <property type="evidence" value="ECO:0007669"/>
    <property type="project" value="TreeGrafter"/>
</dbReference>
<name>A0A226EGG2_FOLCA</name>
<evidence type="ECO:0000256" key="13">
    <source>
        <dbReference type="ARBA" id="ARBA00023140"/>
    </source>
</evidence>
<dbReference type="SUPFAM" id="SSF56801">
    <property type="entry name" value="Acetyl-CoA synthetase-like"/>
    <property type="match status" value="1"/>
</dbReference>
<evidence type="ECO:0000256" key="22">
    <source>
        <dbReference type="SAM" id="Phobius"/>
    </source>
</evidence>
<dbReference type="InterPro" id="IPR025110">
    <property type="entry name" value="AMP-bd_C"/>
</dbReference>
<dbReference type="FunFam" id="3.30.300.30:FF:000002">
    <property type="entry name" value="Long-chain fatty acid transport protein 1"/>
    <property type="match status" value="1"/>
</dbReference>
<comment type="caution">
    <text evidence="25">The sequence shown here is derived from an EMBL/GenBank/DDBJ whole genome shotgun (WGS) entry which is preliminary data.</text>
</comment>
<feature type="domain" description="AMP-dependent synthetase/ligase" evidence="23">
    <location>
        <begin position="82"/>
        <end position="449"/>
    </location>
</feature>
<dbReference type="EMBL" id="LNIX01000003">
    <property type="protein sequence ID" value="OXA56753.1"/>
    <property type="molecule type" value="Genomic_DNA"/>
</dbReference>
<reference evidence="25 26" key="1">
    <citation type="submission" date="2015-12" db="EMBL/GenBank/DDBJ databases">
        <title>The genome of Folsomia candida.</title>
        <authorList>
            <person name="Faddeeva A."/>
            <person name="Derks M.F."/>
            <person name="Anvar Y."/>
            <person name="Smit S."/>
            <person name="Van Straalen N."/>
            <person name="Roelofs D."/>
        </authorList>
    </citation>
    <scope>NUCLEOTIDE SEQUENCE [LARGE SCALE GENOMIC DNA]</scope>
    <source>
        <strain evidence="25 26">VU population</strain>
        <tissue evidence="25">Whole body</tissue>
    </source>
</reference>
<keyword evidence="13" id="KW-0576">Peroxisome</keyword>
<dbReference type="AlphaFoldDB" id="A0A226EGG2"/>
<accession>A0A226EGG2</accession>
<comment type="similarity">
    <text evidence="2">Belongs to the ATP-dependent AMP-binding enzyme family.</text>
</comment>
<evidence type="ECO:0000256" key="16">
    <source>
        <dbReference type="ARBA" id="ARBA00041297"/>
    </source>
</evidence>
<dbReference type="STRING" id="158441.A0A226EGG2"/>
<evidence type="ECO:0000256" key="20">
    <source>
        <dbReference type="ARBA" id="ARBA00068795"/>
    </source>
</evidence>
<dbReference type="InterPro" id="IPR000873">
    <property type="entry name" value="AMP-dep_synth/lig_dom"/>
</dbReference>
<gene>
    <name evidence="25" type="ORF">Fcan01_07758</name>
</gene>
<keyword evidence="9" id="KW-0067">ATP-binding</keyword>
<dbReference type="InterPro" id="IPR045851">
    <property type="entry name" value="AMP-bd_C_sf"/>
</dbReference>
<dbReference type="Proteomes" id="UP000198287">
    <property type="component" value="Unassembled WGS sequence"/>
</dbReference>
<evidence type="ECO:0000256" key="2">
    <source>
        <dbReference type="ARBA" id="ARBA00006432"/>
    </source>
</evidence>
<dbReference type="PANTHER" id="PTHR43107">
    <property type="entry name" value="LONG-CHAIN FATTY ACID TRANSPORT PROTEIN"/>
    <property type="match status" value="1"/>
</dbReference>
<keyword evidence="8" id="KW-0443">Lipid metabolism</keyword>
<dbReference type="GO" id="GO:0005886">
    <property type="term" value="C:plasma membrane"/>
    <property type="evidence" value="ECO:0007669"/>
    <property type="project" value="UniProtKB-SubCell"/>
</dbReference>
<dbReference type="FunFam" id="3.40.50.12780:FF:000019">
    <property type="entry name" value="Long-chain fatty acid transporter"/>
    <property type="match status" value="1"/>
</dbReference>
<evidence type="ECO:0000256" key="8">
    <source>
        <dbReference type="ARBA" id="ARBA00022832"/>
    </source>
</evidence>
<comment type="subcellular location">
    <subcellularLocation>
        <location evidence="1">Cell membrane</location>
        <topology evidence="1">Multi-pass membrane protein</topology>
    </subcellularLocation>
    <subcellularLocation>
        <location evidence="17">Peroxisome membrane</location>
    </subcellularLocation>
</comment>
<feature type="domain" description="AMP-binding enzyme C-terminal" evidence="24">
    <location>
        <begin position="522"/>
        <end position="597"/>
    </location>
</feature>
<keyword evidence="8" id="KW-0276">Fatty acid metabolism</keyword>
<keyword evidence="3" id="KW-0813">Transport</keyword>
<keyword evidence="11" id="KW-0445">Lipid transport</keyword>
<dbReference type="Gene3D" id="3.30.300.30">
    <property type="match status" value="1"/>
</dbReference>
<comment type="function">
    <text evidence="19">Acyl-CoA synthetase required for both the import of long chain fatty acids (LCFAs) (C14-C18) and the activation very long chain fatty acids (VLCFAs) (C20-C26) by esterification of the fatty acids into metabolically active CoA-thioesters for subsequent degradation or incorporation into phospholipids. The transport and fatty acyl-CoA synthetase activities are genetically separable and are thus independent activities. Esterifies VLCFAs in the peroxisome matrix. The VLCFAs are actively transported into peroxisomes by a PXA1-PXA2 heterodimeric transporter in the peroxisomal membrane.</text>
</comment>
<dbReference type="NCBIfam" id="NF006134">
    <property type="entry name" value="PRK08279.1"/>
    <property type="match status" value="1"/>
</dbReference>
<evidence type="ECO:0000256" key="14">
    <source>
        <dbReference type="ARBA" id="ARBA00026121"/>
    </source>
</evidence>
<dbReference type="Gene3D" id="3.40.50.12780">
    <property type="entry name" value="N-terminal domain of ligase-like"/>
    <property type="match status" value="1"/>
</dbReference>
<dbReference type="OrthoDB" id="288590at2759"/>
<evidence type="ECO:0000256" key="6">
    <source>
        <dbReference type="ARBA" id="ARBA00022692"/>
    </source>
</evidence>
<dbReference type="InterPro" id="IPR042099">
    <property type="entry name" value="ANL_N_sf"/>
</dbReference>
<keyword evidence="12 22" id="KW-0472">Membrane</keyword>
<evidence type="ECO:0000313" key="25">
    <source>
        <dbReference type="EMBL" id="OXA56753.1"/>
    </source>
</evidence>
<evidence type="ECO:0000256" key="3">
    <source>
        <dbReference type="ARBA" id="ARBA00022448"/>
    </source>
</evidence>
<evidence type="ECO:0000256" key="10">
    <source>
        <dbReference type="ARBA" id="ARBA00022989"/>
    </source>
</evidence>
<evidence type="ECO:0000256" key="1">
    <source>
        <dbReference type="ARBA" id="ARBA00004651"/>
    </source>
</evidence>
<dbReference type="InterPro" id="IPR020845">
    <property type="entry name" value="AMP-binding_CS"/>
</dbReference>
<feature type="transmembrane region" description="Helical" evidence="22">
    <location>
        <begin position="139"/>
        <end position="160"/>
    </location>
</feature>
<evidence type="ECO:0000256" key="7">
    <source>
        <dbReference type="ARBA" id="ARBA00022741"/>
    </source>
</evidence>
<evidence type="ECO:0000256" key="15">
    <source>
        <dbReference type="ARBA" id="ARBA00036527"/>
    </source>
</evidence>
<comment type="catalytic activity">
    <reaction evidence="15">
        <text>a very long-chain fatty acid + ATP + CoA = a very long-chain fatty acyl-CoA + AMP + diphosphate</text>
        <dbReference type="Rhea" id="RHEA:54536"/>
        <dbReference type="ChEBI" id="CHEBI:30616"/>
        <dbReference type="ChEBI" id="CHEBI:33019"/>
        <dbReference type="ChEBI" id="CHEBI:57287"/>
        <dbReference type="ChEBI" id="CHEBI:58950"/>
        <dbReference type="ChEBI" id="CHEBI:138261"/>
        <dbReference type="ChEBI" id="CHEBI:456215"/>
    </reaction>
    <physiologicalReaction direction="left-to-right" evidence="15">
        <dbReference type="Rhea" id="RHEA:54537"/>
    </physiologicalReaction>
</comment>
<dbReference type="GO" id="GO:0044539">
    <property type="term" value="P:long-chain fatty acid import into cell"/>
    <property type="evidence" value="ECO:0007669"/>
    <property type="project" value="TreeGrafter"/>
</dbReference>
<evidence type="ECO:0000256" key="9">
    <source>
        <dbReference type="ARBA" id="ARBA00022840"/>
    </source>
</evidence>
<sequence length="643" mass="72502">MDNRAVEEGVSLEESPWYTSVTFIATVSILSLTLLLLIIYRKMVVILVKTFPRDCRAVVRFARVIKTLKIFGLKNMSVGKMFDEIVKKHPNKVCFYFEDQEWTFAQVSDYANRVANYFQSQGFRKGDSIALFMNNRPEFVAVWLGLSKIGVMSSLINFNLRLKPLLHSIEVVNSKAIIYGHELSEAIQELKDEGLLNLPIYCSGHSGKSITVDNSIDMDEAIKRNLGTNPVVKEVVGFHDNLVYIYTSGTTGLPKAAPIKHSRFFFMGVGGHNLHDLTESDIQYTALPLYHSAGGILGIGQALIYGTSIVIKKKFSASSWWKDCIRYKVTVCQYIGEICRYLYSQPPSPEDKQHRVRIMYGNGLRSEIWASFVQRFGVKRIGELYGSTEGNCNVVNIDSKVGAVGFFPRFAYPLLPTSLVKVNEETGEILRHPKTNRVIACKPNEAGELIGKIIAGNPLRDFQGYADPAARENKIIRDAYRKGDAWFRSGDILVMDEFGYFYFRDRTGDTFRWKGENCSTAEVESVVSNVCGLRDAVVYGVEIPGNEGRCGMVSIADPNSDLDMDALASKVTKSLPVYARPLFVRTMHEVELTGTYKLRKVDLQKEGFDINKIKDNIYFLSNHKYVNLEHDLFNKLVSGQVRL</sequence>
<keyword evidence="6 22" id="KW-0812">Transmembrane</keyword>
<evidence type="ECO:0000259" key="23">
    <source>
        <dbReference type="Pfam" id="PF00501"/>
    </source>
</evidence>
<dbReference type="EC" id="6.2.1.3" evidence="14"/>
<evidence type="ECO:0000256" key="11">
    <source>
        <dbReference type="ARBA" id="ARBA00023055"/>
    </source>
</evidence>
<evidence type="ECO:0000256" key="18">
    <source>
        <dbReference type="ARBA" id="ARBA00048666"/>
    </source>
</evidence>
<keyword evidence="4" id="KW-1003">Cell membrane</keyword>
<dbReference type="Pfam" id="PF00501">
    <property type="entry name" value="AMP-binding"/>
    <property type="match status" value="1"/>
</dbReference>
<dbReference type="PROSITE" id="PS00455">
    <property type="entry name" value="AMP_BINDING"/>
    <property type="match status" value="1"/>
</dbReference>
<evidence type="ECO:0000256" key="21">
    <source>
        <dbReference type="ARBA" id="ARBA00078285"/>
    </source>
</evidence>
<evidence type="ECO:0000256" key="17">
    <source>
        <dbReference type="ARBA" id="ARBA00046271"/>
    </source>
</evidence>
<dbReference type="GO" id="GO:0005524">
    <property type="term" value="F:ATP binding"/>
    <property type="evidence" value="ECO:0007669"/>
    <property type="project" value="UniProtKB-KW"/>
</dbReference>
<dbReference type="GO" id="GO:0004467">
    <property type="term" value="F:long-chain fatty acid-CoA ligase activity"/>
    <property type="evidence" value="ECO:0007669"/>
    <property type="project" value="UniProtKB-EC"/>
</dbReference>
<evidence type="ECO:0000256" key="5">
    <source>
        <dbReference type="ARBA" id="ARBA00022598"/>
    </source>
</evidence>
<evidence type="ECO:0000256" key="19">
    <source>
        <dbReference type="ARBA" id="ARBA00060276"/>
    </source>
</evidence>
<keyword evidence="26" id="KW-1185">Reference proteome</keyword>
<proteinExistence type="inferred from homology"/>
<evidence type="ECO:0000256" key="12">
    <source>
        <dbReference type="ARBA" id="ARBA00023136"/>
    </source>
</evidence>
<keyword evidence="10 22" id="KW-1133">Transmembrane helix</keyword>
<keyword evidence="5" id="KW-0436">Ligase</keyword>
<evidence type="ECO:0000259" key="24">
    <source>
        <dbReference type="Pfam" id="PF13193"/>
    </source>
</evidence>
<keyword evidence="7" id="KW-0547">Nucleotide-binding</keyword>
<evidence type="ECO:0000313" key="26">
    <source>
        <dbReference type="Proteomes" id="UP000198287"/>
    </source>
</evidence>
<feature type="transmembrane region" description="Helical" evidence="22">
    <location>
        <begin position="17"/>
        <end position="40"/>
    </location>
</feature>
<dbReference type="OMA" id="HHGLIMR"/>
<dbReference type="Pfam" id="PF13193">
    <property type="entry name" value="AMP-binding_C"/>
    <property type="match status" value="1"/>
</dbReference>
<dbReference type="GO" id="GO:0005778">
    <property type="term" value="C:peroxisomal membrane"/>
    <property type="evidence" value="ECO:0007669"/>
    <property type="project" value="UniProtKB-SubCell"/>
</dbReference>
<dbReference type="PANTHER" id="PTHR43107:SF15">
    <property type="entry name" value="FATTY ACID TRANSPORT PROTEIN 3, ISOFORM A"/>
    <property type="match status" value="1"/>
</dbReference>
<evidence type="ECO:0000256" key="4">
    <source>
        <dbReference type="ARBA" id="ARBA00022475"/>
    </source>
</evidence>
<dbReference type="GO" id="GO:0005789">
    <property type="term" value="C:endoplasmic reticulum membrane"/>
    <property type="evidence" value="ECO:0007669"/>
    <property type="project" value="TreeGrafter"/>
</dbReference>
<comment type="catalytic activity">
    <reaction evidence="18">
        <text>tetracosanoate + ATP + CoA = tetracosanoyl-CoA + AMP + diphosphate</text>
        <dbReference type="Rhea" id="RHEA:33639"/>
        <dbReference type="ChEBI" id="CHEBI:30616"/>
        <dbReference type="ChEBI" id="CHEBI:31014"/>
        <dbReference type="ChEBI" id="CHEBI:33019"/>
        <dbReference type="ChEBI" id="CHEBI:57287"/>
        <dbReference type="ChEBI" id="CHEBI:65052"/>
        <dbReference type="ChEBI" id="CHEBI:456215"/>
    </reaction>
    <physiologicalReaction direction="left-to-right" evidence="18">
        <dbReference type="Rhea" id="RHEA:33640"/>
    </physiologicalReaction>
</comment>